<dbReference type="NCBIfam" id="NF006514">
    <property type="entry name" value="PRK08960.1"/>
    <property type="match status" value="1"/>
</dbReference>
<dbReference type="GO" id="GO:0006520">
    <property type="term" value="P:amino acid metabolic process"/>
    <property type="evidence" value="ECO:0007669"/>
    <property type="project" value="InterPro"/>
</dbReference>
<comment type="similarity">
    <text evidence="2">Belongs to the class-I pyridoxal-phosphate-dependent aminotransferase family.</text>
</comment>
<dbReference type="CDD" id="cd00609">
    <property type="entry name" value="AAT_like"/>
    <property type="match status" value="1"/>
</dbReference>
<evidence type="ECO:0000256" key="1">
    <source>
        <dbReference type="ARBA" id="ARBA00001933"/>
    </source>
</evidence>
<sequence length="394" mass="41864">MTDTPLPFTPAGRIDEVRPFHVMELLRRARALEAAGHDIVHMEIGEPDFTTAEPVVEAGRRALAEGHTGYLPAAGLTPLREAIARHYAEEYGADVAPERIFITPGASGALTLAMALIADPGRTVLLPEPGYPCNRNFAAVVNALPRPVPVTAATDYQLTAALAADHVDADTAGILIGSPSNPTGTMADGPALEALAALADERGIALMVDEIYHGLHYTPAAASAVVHAPQALVINSFSKYFGMTGWRLGWLVVPEGLEAATEKLIQNLYINASTPAQYAALACFTPAAREIFEARREAFRERRDFLLPALRELGLAIPGEPAGAFYLYADVSAVAPDSEALARALLGEAGVAATPGLDFESAHPGRHMRFAYTTGLERLAEGVERIRRYLAAGG</sequence>
<dbReference type="Pfam" id="PF00155">
    <property type="entry name" value="Aminotran_1_2"/>
    <property type="match status" value="1"/>
</dbReference>
<gene>
    <name evidence="7" type="primary">aspC_1</name>
    <name evidence="7" type="ORF">KBTEX_02093</name>
</gene>
<evidence type="ECO:0000256" key="4">
    <source>
        <dbReference type="ARBA" id="ARBA00022679"/>
    </source>
</evidence>
<dbReference type="InterPro" id="IPR004838">
    <property type="entry name" value="NHTrfase_class1_PyrdxlP-BS"/>
</dbReference>
<dbReference type="EMBL" id="MN079110">
    <property type="protein sequence ID" value="QEA05769.1"/>
    <property type="molecule type" value="Genomic_DNA"/>
</dbReference>
<dbReference type="GO" id="GO:0004069">
    <property type="term" value="F:L-aspartate:2-oxoglutarate aminotransferase activity"/>
    <property type="evidence" value="ECO:0007669"/>
    <property type="project" value="UniProtKB-EC"/>
</dbReference>
<name>A0A5B8R9C9_9ZZZZ</name>
<protein>
    <submittedName>
        <fullName evidence="7">Aspartate aminotransferase</fullName>
        <ecNumber evidence="7">2.6.1.1</ecNumber>
    </submittedName>
</protein>
<dbReference type="EC" id="2.6.1.1" evidence="7"/>
<keyword evidence="4 7" id="KW-0808">Transferase</keyword>
<dbReference type="PANTHER" id="PTHR46383:SF2">
    <property type="entry name" value="AMINOTRANSFERASE"/>
    <property type="match status" value="1"/>
</dbReference>
<accession>A0A5B8R9C9</accession>
<dbReference type="Gene3D" id="3.40.640.10">
    <property type="entry name" value="Type I PLP-dependent aspartate aminotransferase-like (Major domain)"/>
    <property type="match status" value="1"/>
</dbReference>
<dbReference type="InterPro" id="IPR015421">
    <property type="entry name" value="PyrdxlP-dep_Trfase_major"/>
</dbReference>
<dbReference type="PANTHER" id="PTHR46383">
    <property type="entry name" value="ASPARTATE AMINOTRANSFERASE"/>
    <property type="match status" value="1"/>
</dbReference>
<dbReference type="AlphaFoldDB" id="A0A5B8R9C9"/>
<dbReference type="InterPro" id="IPR050596">
    <property type="entry name" value="AspAT/PAT-like"/>
</dbReference>
<organism evidence="7">
    <name type="scientific">uncultured organism</name>
    <dbReference type="NCBI Taxonomy" id="155900"/>
    <lineage>
        <taxon>unclassified sequences</taxon>
        <taxon>environmental samples</taxon>
    </lineage>
</organism>
<keyword evidence="3 7" id="KW-0032">Aminotransferase</keyword>
<dbReference type="SUPFAM" id="SSF53383">
    <property type="entry name" value="PLP-dependent transferases"/>
    <property type="match status" value="1"/>
</dbReference>
<reference evidence="7" key="1">
    <citation type="submission" date="2019-06" db="EMBL/GenBank/DDBJ databases">
        <authorList>
            <person name="Murdoch R.W."/>
            <person name="Fathepure B."/>
        </authorList>
    </citation>
    <scope>NUCLEOTIDE SEQUENCE</scope>
</reference>
<evidence type="ECO:0000256" key="2">
    <source>
        <dbReference type="ARBA" id="ARBA00007441"/>
    </source>
</evidence>
<proteinExistence type="inferred from homology"/>
<dbReference type="GO" id="GO:0030170">
    <property type="term" value="F:pyridoxal phosphate binding"/>
    <property type="evidence" value="ECO:0007669"/>
    <property type="project" value="InterPro"/>
</dbReference>
<evidence type="ECO:0000313" key="7">
    <source>
        <dbReference type="EMBL" id="QEA05769.1"/>
    </source>
</evidence>
<evidence type="ECO:0000256" key="3">
    <source>
        <dbReference type="ARBA" id="ARBA00022576"/>
    </source>
</evidence>
<keyword evidence="5" id="KW-0663">Pyridoxal phosphate</keyword>
<evidence type="ECO:0000259" key="6">
    <source>
        <dbReference type="Pfam" id="PF00155"/>
    </source>
</evidence>
<dbReference type="InterPro" id="IPR015424">
    <property type="entry name" value="PyrdxlP-dep_Trfase"/>
</dbReference>
<feature type="domain" description="Aminotransferase class I/classII large" evidence="6">
    <location>
        <begin position="38"/>
        <end position="386"/>
    </location>
</feature>
<dbReference type="InterPro" id="IPR004839">
    <property type="entry name" value="Aminotransferase_I/II_large"/>
</dbReference>
<dbReference type="PROSITE" id="PS00105">
    <property type="entry name" value="AA_TRANSFER_CLASS_1"/>
    <property type="match status" value="1"/>
</dbReference>
<evidence type="ECO:0000256" key="5">
    <source>
        <dbReference type="ARBA" id="ARBA00022898"/>
    </source>
</evidence>
<comment type="cofactor">
    <cofactor evidence="1">
        <name>pyridoxal 5'-phosphate</name>
        <dbReference type="ChEBI" id="CHEBI:597326"/>
    </cofactor>
</comment>